<accession>A0ABW5JTV2</accession>
<feature type="chain" id="PRO_5045064912" evidence="1">
    <location>
        <begin position="23"/>
        <end position="114"/>
    </location>
</feature>
<proteinExistence type="predicted"/>
<reference evidence="3" key="1">
    <citation type="journal article" date="2019" name="Int. J. Syst. Evol. Microbiol.">
        <title>The Global Catalogue of Microorganisms (GCM) 10K type strain sequencing project: providing services to taxonomists for standard genome sequencing and annotation.</title>
        <authorList>
            <consortium name="The Broad Institute Genomics Platform"/>
            <consortium name="The Broad Institute Genome Sequencing Center for Infectious Disease"/>
            <person name="Wu L."/>
            <person name="Ma J."/>
        </authorList>
    </citation>
    <scope>NUCLEOTIDE SEQUENCE [LARGE SCALE GENOMIC DNA]</scope>
    <source>
        <strain evidence="3">KCTC 42903</strain>
    </source>
</reference>
<evidence type="ECO:0000313" key="3">
    <source>
        <dbReference type="Proteomes" id="UP001597441"/>
    </source>
</evidence>
<dbReference type="EMBL" id="JBHULK010000004">
    <property type="protein sequence ID" value="MFD2535779.1"/>
    <property type="molecule type" value="Genomic_DNA"/>
</dbReference>
<feature type="signal peptide" evidence="1">
    <location>
        <begin position="1"/>
        <end position="22"/>
    </location>
</feature>
<comment type="caution">
    <text evidence="2">The sequence shown here is derived from an EMBL/GenBank/DDBJ whole genome shotgun (WGS) entry which is preliminary data.</text>
</comment>
<gene>
    <name evidence="2" type="ORF">ACFSQS_11755</name>
</gene>
<dbReference type="Proteomes" id="UP001597441">
    <property type="component" value="Unassembled WGS sequence"/>
</dbReference>
<dbReference type="RefSeq" id="WP_388018929.1">
    <property type="nucleotide sequence ID" value="NZ_JBHUDT010000004.1"/>
</dbReference>
<keyword evidence="1" id="KW-0732">Signal</keyword>
<name>A0ABW5JTV2_9FLAO</name>
<sequence>MKNYLLVLVSFFTLSFATTLDAQDEVATTAVFNGFDGESYSFTTQAKGAEEAKTIVFNDVSAEILKQFDLKSDAFKGKYFSITYTVATETLVNSDGEEEDVEVFTIKTIREAVY</sequence>
<evidence type="ECO:0000313" key="2">
    <source>
        <dbReference type="EMBL" id="MFD2535779.1"/>
    </source>
</evidence>
<protein>
    <submittedName>
        <fullName evidence="2">Uncharacterized protein</fullName>
    </submittedName>
</protein>
<organism evidence="2 3">
    <name type="scientific">Gelatiniphilus marinus</name>
    <dbReference type="NCBI Taxonomy" id="1759464"/>
    <lineage>
        <taxon>Bacteria</taxon>
        <taxon>Pseudomonadati</taxon>
        <taxon>Bacteroidota</taxon>
        <taxon>Flavobacteriia</taxon>
        <taxon>Flavobacteriales</taxon>
        <taxon>Flavobacteriaceae</taxon>
        <taxon>Gelatiniphilus</taxon>
    </lineage>
</organism>
<evidence type="ECO:0000256" key="1">
    <source>
        <dbReference type="SAM" id="SignalP"/>
    </source>
</evidence>
<keyword evidence="3" id="KW-1185">Reference proteome</keyword>